<reference evidence="2 3" key="1">
    <citation type="submission" date="2021-04" db="EMBL/GenBank/DDBJ databases">
        <authorList>
            <person name="Bliznina A."/>
        </authorList>
    </citation>
    <scope>NUCLEOTIDE SEQUENCE [LARGE SCALE GENOMIC DNA]</scope>
</reference>
<feature type="coiled-coil region" evidence="1">
    <location>
        <begin position="111"/>
        <end position="145"/>
    </location>
</feature>
<evidence type="ECO:0000313" key="3">
    <source>
        <dbReference type="Proteomes" id="UP001158576"/>
    </source>
</evidence>
<dbReference type="EMBL" id="OU015568">
    <property type="protein sequence ID" value="CAG5086444.1"/>
    <property type="molecule type" value="Genomic_DNA"/>
</dbReference>
<name>A0ABN7S131_OIKDI</name>
<evidence type="ECO:0000313" key="2">
    <source>
        <dbReference type="EMBL" id="CAG5086444.1"/>
    </source>
</evidence>
<dbReference type="Proteomes" id="UP001158576">
    <property type="component" value="Chromosome PAR"/>
</dbReference>
<gene>
    <name evidence="2" type="ORF">OKIOD_LOCUS2769</name>
</gene>
<sequence length="149" mass="17138">MTAMSLLINPVKRLDQLIEDPPTEIDKGCTQCPEVTKTTVPNVRPKSAVKFDLAQLGLRRKRYENNTGYFEDFGRLEGLLQKELKVGRNLLRENTEQYLHVCQAYISKCKLAELTEEKEGKINRSKEAQEKIALVEEEMQSIKKRIVTV</sequence>
<keyword evidence="1" id="KW-0175">Coiled coil</keyword>
<keyword evidence="3" id="KW-1185">Reference proteome</keyword>
<proteinExistence type="predicted"/>
<evidence type="ECO:0000256" key="1">
    <source>
        <dbReference type="SAM" id="Coils"/>
    </source>
</evidence>
<protein>
    <submittedName>
        <fullName evidence="2">Oidioi.mRNA.OKI2018_I69.PAR.g11211.t1.cds</fullName>
    </submittedName>
</protein>
<accession>A0ABN7S131</accession>
<organism evidence="2 3">
    <name type="scientific">Oikopleura dioica</name>
    <name type="common">Tunicate</name>
    <dbReference type="NCBI Taxonomy" id="34765"/>
    <lineage>
        <taxon>Eukaryota</taxon>
        <taxon>Metazoa</taxon>
        <taxon>Chordata</taxon>
        <taxon>Tunicata</taxon>
        <taxon>Appendicularia</taxon>
        <taxon>Copelata</taxon>
        <taxon>Oikopleuridae</taxon>
        <taxon>Oikopleura</taxon>
    </lineage>
</organism>